<dbReference type="InterPro" id="IPR011697">
    <property type="entry name" value="Peptidase_C26"/>
</dbReference>
<name>A0AAE6IWZ3_TREPH</name>
<evidence type="ECO:0000313" key="7">
    <source>
        <dbReference type="Proteomes" id="UP000323594"/>
    </source>
</evidence>
<dbReference type="Proteomes" id="UP000323594">
    <property type="component" value="Chromosome"/>
</dbReference>
<organism evidence="6 7">
    <name type="scientific">Treponema phagedenis</name>
    <dbReference type="NCBI Taxonomy" id="162"/>
    <lineage>
        <taxon>Bacteria</taxon>
        <taxon>Pseudomonadati</taxon>
        <taxon>Spirochaetota</taxon>
        <taxon>Spirochaetia</taxon>
        <taxon>Spirochaetales</taxon>
        <taxon>Treponemataceae</taxon>
        <taxon>Treponema</taxon>
    </lineage>
</organism>
<dbReference type="EC" id="3.5.1.94" evidence="5"/>
<dbReference type="Gene3D" id="3.40.50.880">
    <property type="match status" value="1"/>
</dbReference>
<evidence type="ECO:0000256" key="3">
    <source>
        <dbReference type="ARBA" id="ARBA00055068"/>
    </source>
</evidence>
<comment type="function">
    <text evidence="3">Involved in the breakdown of putrescine via hydrolysis of the gamma-glutamyl linkage of gamma-glutamyl-gamma-aminobutyrate.</text>
</comment>
<dbReference type="GO" id="GO:0006598">
    <property type="term" value="P:polyamine catabolic process"/>
    <property type="evidence" value="ECO:0007669"/>
    <property type="project" value="TreeGrafter"/>
</dbReference>
<evidence type="ECO:0000313" key="6">
    <source>
        <dbReference type="EMBL" id="QEJ99708.1"/>
    </source>
</evidence>
<dbReference type="InterPro" id="IPR044668">
    <property type="entry name" value="PuuD-like"/>
</dbReference>
<dbReference type="CDD" id="cd01745">
    <property type="entry name" value="GATase1_2"/>
    <property type="match status" value="1"/>
</dbReference>
<dbReference type="PROSITE" id="PS51273">
    <property type="entry name" value="GATASE_TYPE_1"/>
    <property type="match status" value="1"/>
</dbReference>
<dbReference type="InterPro" id="IPR029062">
    <property type="entry name" value="Class_I_gatase-like"/>
</dbReference>
<protein>
    <recommendedName>
        <fullName evidence="5">gamma-glutamyl-gamma-aminobutyrate hydrolase</fullName>
        <ecNumber evidence="5">3.5.1.94</ecNumber>
    </recommendedName>
</protein>
<gene>
    <name evidence="6" type="ORF">FUT82_16195</name>
</gene>
<proteinExistence type="inferred from homology"/>
<dbReference type="GO" id="GO:0005829">
    <property type="term" value="C:cytosol"/>
    <property type="evidence" value="ECO:0007669"/>
    <property type="project" value="TreeGrafter"/>
</dbReference>
<dbReference type="AlphaFoldDB" id="A0AAE6IWZ3"/>
<evidence type="ECO:0000256" key="1">
    <source>
        <dbReference type="ARBA" id="ARBA00011083"/>
    </source>
</evidence>
<comment type="similarity">
    <text evidence="1">Belongs to the peptidase C26 family.</text>
</comment>
<dbReference type="PANTHER" id="PTHR43235">
    <property type="entry name" value="GLUTAMINE AMIDOTRANSFERASE PB2B2.05-RELATED"/>
    <property type="match status" value="1"/>
</dbReference>
<comment type="catalytic activity">
    <reaction evidence="2">
        <text>4-(gamma-L-glutamylamino)butanoate + H2O = 4-aminobutanoate + L-glutamate</text>
        <dbReference type="Rhea" id="RHEA:19737"/>
        <dbReference type="ChEBI" id="CHEBI:15377"/>
        <dbReference type="ChEBI" id="CHEBI:29985"/>
        <dbReference type="ChEBI" id="CHEBI:58800"/>
        <dbReference type="ChEBI" id="CHEBI:59888"/>
        <dbReference type="EC" id="3.5.1.94"/>
    </reaction>
</comment>
<dbReference type="Pfam" id="PF07722">
    <property type="entry name" value="Peptidase_C26"/>
    <property type="match status" value="1"/>
</dbReference>
<dbReference type="SUPFAM" id="SSF52317">
    <property type="entry name" value="Class I glutamine amidotransferase-like"/>
    <property type="match status" value="1"/>
</dbReference>
<dbReference type="PANTHER" id="PTHR43235:SF1">
    <property type="entry name" value="GLUTAMINE AMIDOTRANSFERASE PB2B2.05-RELATED"/>
    <property type="match status" value="1"/>
</dbReference>
<sequence length="264" mass="29079">MIKLTLLNIIIETKTNGEKMKLIKPVIGISGSILVNKGDSFVGYKRVYANQDYVNSVLRAGGIPLILPFTEDVAAAAEMVRLIDGLILSGGHDVDPSLYGEEPLLKLGETFPQRDVFDEALYKKAIALRKPVLGVCRGLQLINVMNGGSLYQDLSYANFIKIKHDQDDGPCRLTHTITIEDDSFIKTAGTPYRVNSFHHQCIKKIAEGFTVAAKSLDGVVEAIQKITADVFVVAVQWHPEMLSATNANARNIFEEFIKAVSKMK</sequence>
<dbReference type="GO" id="GO:0033969">
    <property type="term" value="F:gamma-glutamyl-gamma-aminobutyrate hydrolase activity"/>
    <property type="evidence" value="ECO:0007669"/>
    <property type="project" value="UniProtKB-EC"/>
</dbReference>
<evidence type="ECO:0000256" key="2">
    <source>
        <dbReference type="ARBA" id="ARBA00052718"/>
    </source>
</evidence>
<evidence type="ECO:0000256" key="4">
    <source>
        <dbReference type="ARBA" id="ARBA00060634"/>
    </source>
</evidence>
<dbReference type="EMBL" id="CP042817">
    <property type="protein sequence ID" value="QEJ99708.1"/>
    <property type="molecule type" value="Genomic_DNA"/>
</dbReference>
<comment type="pathway">
    <text evidence="4">Amine and polyamine degradation; putrescine degradation; 4-aminobutanoate from putrescine: step 4/4.</text>
</comment>
<dbReference type="FunFam" id="3.40.50.880:FF:000030">
    <property type="entry name" value="Gamma-glutamyl-gamma-aminobutyrate hydrolase PuuD"/>
    <property type="match status" value="1"/>
</dbReference>
<reference evidence="6 7" key="1">
    <citation type="submission" date="2019-08" db="EMBL/GenBank/DDBJ databases">
        <authorList>
            <person name="Kuhnert P."/>
        </authorList>
    </citation>
    <scope>NUCLEOTIDE SEQUENCE [LARGE SCALE GENOMIC DNA]</scope>
    <source>
        <strain evidence="6 7">B36.5</strain>
    </source>
</reference>
<keyword evidence="6" id="KW-0378">Hydrolase</keyword>
<accession>A0AAE6IWZ3</accession>
<evidence type="ECO:0000256" key="5">
    <source>
        <dbReference type="ARBA" id="ARBA00066788"/>
    </source>
</evidence>